<dbReference type="InterPro" id="IPR050490">
    <property type="entry name" value="Bact_solute-bd_prot1"/>
</dbReference>
<keyword evidence="4" id="KW-0564">Palmitate</keyword>
<dbReference type="RefSeq" id="WP_212904333.1">
    <property type="nucleotide sequence ID" value="NZ_BOPZ01000020.1"/>
</dbReference>
<protein>
    <submittedName>
        <fullName evidence="6">Sugar-binding protein</fullName>
    </submittedName>
</protein>
<keyword evidence="5" id="KW-0449">Lipoprotein</keyword>
<keyword evidence="1" id="KW-1003">Cell membrane</keyword>
<evidence type="ECO:0000256" key="5">
    <source>
        <dbReference type="ARBA" id="ARBA00023288"/>
    </source>
</evidence>
<dbReference type="SUPFAM" id="SSF53850">
    <property type="entry name" value="Periplasmic binding protein-like II"/>
    <property type="match status" value="1"/>
</dbReference>
<evidence type="ECO:0000256" key="2">
    <source>
        <dbReference type="ARBA" id="ARBA00022729"/>
    </source>
</evidence>
<dbReference type="AlphaFoldDB" id="A0A919VGR2"/>
<keyword evidence="2" id="KW-0732">Signal</keyword>
<reference evidence="6" key="1">
    <citation type="submission" date="2021-03" db="EMBL/GenBank/DDBJ databases">
        <title>Taxonomic study of Clostridium polyendosporum from meadow-gley soil under rice.</title>
        <authorList>
            <person name="Kobayashi H."/>
            <person name="Tanizawa Y."/>
            <person name="Yagura M."/>
        </authorList>
    </citation>
    <scope>NUCLEOTIDE SEQUENCE</scope>
    <source>
        <strain evidence="6">JCM 30710</strain>
    </source>
</reference>
<keyword evidence="3" id="KW-0472">Membrane</keyword>
<gene>
    <name evidence="6" type="ORF">CPJCM30710_23060</name>
</gene>
<dbReference type="InterPro" id="IPR006059">
    <property type="entry name" value="SBP"/>
</dbReference>
<keyword evidence="7" id="KW-1185">Reference proteome</keyword>
<evidence type="ECO:0000313" key="6">
    <source>
        <dbReference type="EMBL" id="GIM29640.1"/>
    </source>
</evidence>
<dbReference type="EMBL" id="BOPZ01000020">
    <property type="protein sequence ID" value="GIM29640.1"/>
    <property type="molecule type" value="Genomic_DNA"/>
</dbReference>
<dbReference type="Pfam" id="PF13416">
    <property type="entry name" value="SBP_bac_8"/>
    <property type="match status" value="1"/>
</dbReference>
<proteinExistence type="predicted"/>
<evidence type="ECO:0000313" key="7">
    <source>
        <dbReference type="Proteomes" id="UP000679179"/>
    </source>
</evidence>
<comment type="caution">
    <text evidence="6">The sequence shown here is derived from an EMBL/GenBank/DDBJ whole genome shotgun (WGS) entry which is preliminary data.</text>
</comment>
<evidence type="ECO:0000256" key="4">
    <source>
        <dbReference type="ARBA" id="ARBA00023139"/>
    </source>
</evidence>
<sequence length="395" mass="46619">MRRVSTIIIMVFVISTLFNGCFFTNNNYKRLSGKYEIWSYGPYSEYLKKRAKEFVEKNPRVEINIKDFNKDKYITSVEKSLKDNKNEPDMVLLTGEEIIKLLEKRSDSFESITTDLNSYLNNFSPSRVDEVRYKNEVYGFPWDSRPIVVYYNSEVLEKYDINMEEVNSWEEFIASGKKLYELSKGSKVLLTLNKSQERELFKILCYQINILDNQKDITENSEKIDRIIKLLSTMKKEKILKIINDQKQYNSIVVLGSSNSLGELKEKFKTSKWRVVKLPSFEKGGNNFVSLDGVNLVLLDNKKNKDALKQFIFFSMMNCDELLSFMYEENVFPSNNNCYRNKIIDRRAILLNDDKLWARFVNIQSNSKRKNNYYEFIKFMEVNYPNILNKINTGI</sequence>
<accession>A0A919VGR2</accession>
<evidence type="ECO:0000256" key="3">
    <source>
        <dbReference type="ARBA" id="ARBA00023136"/>
    </source>
</evidence>
<name>A0A919VGR2_9CLOT</name>
<dbReference type="Proteomes" id="UP000679179">
    <property type="component" value="Unassembled WGS sequence"/>
</dbReference>
<organism evidence="6 7">
    <name type="scientific">Clostridium polyendosporum</name>
    <dbReference type="NCBI Taxonomy" id="69208"/>
    <lineage>
        <taxon>Bacteria</taxon>
        <taxon>Bacillati</taxon>
        <taxon>Bacillota</taxon>
        <taxon>Clostridia</taxon>
        <taxon>Eubacteriales</taxon>
        <taxon>Clostridiaceae</taxon>
        <taxon>Clostridium</taxon>
    </lineage>
</organism>
<dbReference type="PANTHER" id="PTHR43649:SF33">
    <property type="entry name" value="POLYGALACTURONAN_RHAMNOGALACTURONAN-BINDING PROTEIN YTCQ"/>
    <property type="match status" value="1"/>
</dbReference>
<dbReference type="Gene3D" id="3.40.190.10">
    <property type="entry name" value="Periplasmic binding protein-like II"/>
    <property type="match status" value="1"/>
</dbReference>
<evidence type="ECO:0000256" key="1">
    <source>
        <dbReference type="ARBA" id="ARBA00022475"/>
    </source>
</evidence>
<dbReference type="PANTHER" id="PTHR43649">
    <property type="entry name" value="ARABINOSE-BINDING PROTEIN-RELATED"/>
    <property type="match status" value="1"/>
</dbReference>